<evidence type="ECO:0000313" key="15">
    <source>
        <dbReference type="Proteomes" id="UP000326565"/>
    </source>
</evidence>
<dbReference type="EMBL" id="ML732598">
    <property type="protein sequence ID" value="KAB8067070.1"/>
    <property type="molecule type" value="Genomic_DNA"/>
</dbReference>
<dbReference type="FunFam" id="3.30.390.30:FF:000003">
    <property type="entry name" value="Glutathione reductase"/>
    <property type="match status" value="1"/>
</dbReference>
<name>A0A5N5WIM4_9EURO</name>
<dbReference type="GO" id="GO:0050660">
    <property type="term" value="F:flavin adenine dinucleotide binding"/>
    <property type="evidence" value="ECO:0007669"/>
    <property type="project" value="InterPro"/>
</dbReference>
<dbReference type="OrthoDB" id="5956163at2759"/>
<comment type="similarity">
    <text evidence="1">Belongs to the class-I pyridine nucleotide-disulfide oxidoreductase family.</text>
</comment>
<evidence type="ECO:0000256" key="8">
    <source>
        <dbReference type="ARBA" id="ARBA00023284"/>
    </source>
</evidence>
<feature type="domain" description="FAD/NAD(P)-binding" evidence="13">
    <location>
        <begin position="9"/>
        <end position="299"/>
    </location>
</feature>
<keyword evidence="15" id="KW-1185">Reference proteome</keyword>
<feature type="active site" description="Proton acceptor" evidence="10">
    <location>
        <position position="425"/>
    </location>
</feature>
<feature type="domain" description="Pyridine nucleotide-disulphide oxidoreductase dimerisation" evidence="12">
    <location>
        <begin position="322"/>
        <end position="435"/>
    </location>
</feature>
<keyword evidence="6" id="KW-0560">Oxidoreductase</keyword>
<organism evidence="14 15">
    <name type="scientific">Aspergillus leporis</name>
    <dbReference type="NCBI Taxonomy" id="41062"/>
    <lineage>
        <taxon>Eukaryota</taxon>
        <taxon>Fungi</taxon>
        <taxon>Dikarya</taxon>
        <taxon>Ascomycota</taxon>
        <taxon>Pezizomycotina</taxon>
        <taxon>Eurotiomycetes</taxon>
        <taxon>Eurotiomycetidae</taxon>
        <taxon>Eurotiales</taxon>
        <taxon>Aspergillaceae</taxon>
        <taxon>Aspergillus</taxon>
        <taxon>Aspergillus subgen. Circumdati</taxon>
    </lineage>
</organism>
<evidence type="ECO:0000256" key="2">
    <source>
        <dbReference type="ARBA" id="ARBA00012607"/>
    </source>
</evidence>
<dbReference type="InterPro" id="IPR016156">
    <property type="entry name" value="FAD/NAD-linked_Rdtase_dimer_sf"/>
</dbReference>
<dbReference type="InterPro" id="IPR004099">
    <property type="entry name" value="Pyr_nucl-diS_OxRdtase_dimer"/>
</dbReference>
<dbReference type="InterPro" id="IPR046952">
    <property type="entry name" value="GSHR/TRXR-like"/>
</dbReference>
<dbReference type="PANTHER" id="PTHR42737:SF1">
    <property type="entry name" value="GLUTATHIONE REDUCTASE"/>
    <property type="match status" value="1"/>
</dbReference>
<evidence type="ECO:0000256" key="3">
    <source>
        <dbReference type="ARBA" id="ARBA00017111"/>
    </source>
</evidence>
<proteinExistence type="inferred from homology"/>
<gene>
    <name evidence="14" type="ORF">BDV29DRAFT_196717</name>
</gene>
<dbReference type="GO" id="GO:0045454">
    <property type="term" value="P:cell redox homeostasis"/>
    <property type="evidence" value="ECO:0007669"/>
    <property type="project" value="InterPro"/>
</dbReference>
<evidence type="ECO:0000256" key="7">
    <source>
        <dbReference type="ARBA" id="ARBA00023157"/>
    </source>
</evidence>
<dbReference type="GO" id="GO:0034599">
    <property type="term" value="P:cellular response to oxidative stress"/>
    <property type="evidence" value="ECO:0007669"/>
    <property type="project" value="TreeGrafter"/>
</dbReference>
<feature type="binding site" evidence="11">
    <location>
        <begin position="166"/>
        <end position="173"/>
    </location>
    <ligand>
        <name>NAD(+)</name>
        <dbReference type="ChEBI" id="CHEBI:57540"/>
    </ligand>
</feature>
<accession>A0A5N5WIM4</accession>
<evidence type="ECO:0000256" key="11">
    <source>
        <dbReference type="PIRSR" id="PIRSR000350-3"/>
    </source>
</evidence>
<dbReference type="InterPro" id="IPR023753">
    <property type="entry name" value="FAD/NAD-binding_dom"/>
</dbReference>
<dbReference type="GO" id="GO:0005739">
    <property type="term" value="C:mitochondrion"/>
    <property type="evidence" value="ECO:0007669"/>
    <property type="project" value="TreeGrafter"/>
</dbReference>
<reference evidence="14 15" key="1">
    <citation type="submission" date="2019-04" db="EMBL/GenBank/DDBJ databases">
        <title>Friends and foes A comparative genomics study of 23 Aspergillus species from section Flavi.</title>
        <authorList>
            <consortium name="DOE Joint Genome Institute"/>
            <person name="Kjaerbolling I."/>
            <person name="Vesth T."/>
            <person name="Frisvad J.C."/>
            <person name="Nybo J.L."/>
            <person name="Theobald S."/>
            <person name="Kildgaard S."/>
            <person name="Isbrandt T."/>
            <person name="Kuo A."/>
            <person name="Sato A."/>
            <person name="Lyhne E.K."/>
            <person name="Kogle M.E."/>
            <person name="Wiebenga A."/>
            <person name="Kun R.S."/>
            <person name="Lubbers R.J."/>
            <person name="Makela M.R."/>
            <person name="Barry K."/>
            <person name="Chovatia M."/>
            <person name="Clum A."/>
            <person name="Daum C."/>
            <person name="Haridas S."/>
            <person name="He G."/>
            <person name="LaButti K."/>
            <person name="Lipzen A."/>
            <person name="Mondo S."/>
            <person name="Riley R."/>
            <person name="Salamov A."/>
            <person name="Simmons B.A."/>
            <person name="Magnuson J.K."/>
            <person name="Henrissat B."/>
            <person name="Mortensen U.H."/>
            <person name="Larsen T.O."/>
            <person name="Devries R.P."/>
            <person name="Grigoriev I.V."/>
            <person name="Machida M."/>
            <person name="Baker S.E."/>
            <person name="Andersen M.R."/>
        </authorList>
    </citation>
    <scope>NUCLEOTIDE SEQUENCE [LARGE SCALE GENOMIC DNA]</scope>
    <source>
        <strain evidence="14 15">CBS 151.66</strain>
    </source>
</reference>
<evidence type="ECO:0000256" key="5">
    <source>
        <dbReference type="ARBA" id="ARBA00022827"/>
    </source>
</evidence>
<dbReference type="SUPFAM" id="SSF51905">
    <property type="entry name" value="FAD/NAD(P)-binding domain"/>
    <property type="match status" value="1"/>
</dbReference>
<dbReference type="GO" id="GO:0005829">
    <property type="term" value="C:cytosol"/>
    <property type="evidence" value="ECO:0007669"/>
    <property type="project" value="TreeGrafter"/>
</dbReference>
<evidence type="ECO:0000256" key="9">
    <source>
        <dbReference type="ARBA" id="ARBA00056905"/>
    </source>
</evidence>
<comment type="function">
    <text evidence="9">Catalyzes the reduction of glutathione disulfide (GSSG) to reduced glutathione (GSH). Constitutes the major mechanism to maintain a high GSH:GSSG ratio in the cytosol.</text>
</comment>
<protein>
    <recommendedName>
        <fullName evidence="3">Glutathione reductase</fullName>
        <ecNumber evidence="2">1.8.1.7</ecNumber>
    </recommendedName>
</protein>
<sequence>MSPVDMQQYDYIVIGGGSGGSGSGRRAAVWYGAKTLIVESGKAGGTCVNVGSGRHYGYGIPEHVGKDFKHFKEARDATVSRLNGVYERNWDRDGISLVHGRARFVGSRTIEVDLVNGEKAQYTAPHILIATGGRPIVPPVKGAQHGITSDQFFDIAELPAKFAVVGAGYIAVELAGIMAAFDPMIQTTMIDRYEAMGVRIHKHYSGFREVQLLQDGVGQDKLIKLVGDDGYELVVNELLWAVGRTPEIEGLDLHIPGVECRQSGHIIVDEFQNTNTKGIYAIGDVTGQAELTPVAIAAGRQLASRLFGPPEMQDAKLSYENIPTVVFAHPEVGTVGLTEPQAHERYGNTVKVYATKFTAMFDDLMPAEEKKKNPTQMKIICGGTEEKIVGLHILGLGVGEMLQGFAVAIKMGATKKDFDSCVAIHPTSAEELVTMG</sequence>
<keyword evidence="11" id="KW-0520">NAD</keyword>
<keyword evidence="4" id="KW-0285">Flavoprotein</keyword>
<evidence type="ECO:0000256" key="4">
    <source>
        <dbReference type="ARBA" id="ARBA00022630"/>
    </source>
</evidence>
<feature type="binding site" evidence="11">
    <location>
        <position position="284"/>
    </location>
    <ligand>
        <name>FAD</name>
        <dbReference type="ChEBI" id="CHEBI:57692"/>
    </ligand>
</feature>
<keyword evidence="5 11" id="KW-0274">FAD</keyword>
<feature type="binding site" evidence="11">
    <location>
        <position position="243"/>
    </location>
    <ligand>
        <name>NAD(+)</name>
        <dbReference type="ChEBI" id="CHEBI:57540"/>
    </ligand>
</feature>
<evidence type="ECO:0000256" key="10">
    <source>
        <dbReference type="PIRSR" id="PIRSR000350-2"/>
    </source>
</evidence>
<dbReference type="AlphaFoldDB" id="A0A5N5WIM4"/>
<dbReference type="Gene3D" id="3.50.50.60">
    <property type="entry name" value="FAD/NAD(P)-binding domain"/>
    <property type="match status" value="3"/>
</dbReference>
<dbReference type="PIRSF" id="PIRSF000350">
    <property type="entry name" value="Mercury_reductase_MerA"/>
    <property type="match status" value="1"/>
</dbReference>
<dbReference type="Proteomes" id="UP000326565">
    <property type="component" value="Unassembled WGS sequence"/>
</dbReference>
<dbReference type="PANTHER" id="PTHR42737">
    <property type="entry name" value="GLUTATHIONE REDUCTASE"/>
    <property type="match status" value="1"/>
</dbReference>
<dbReference type="GO" id="GO:0006749">
    <property type="term" value="P:glutathione metabolic process"/>
    <property type="evidence" value="ECO:0007669"/>
    <property type="project" value="TreeGrafter"/>
</dbReference>
<evidence type="ECO:0000259" key="13">
    <source>
        <dbReference type="Pfam" id="PF07992"/>
    </source>
</evidence>
<evidence type="ECO:0000313" key="14">
    <source>
        <dbReference type="EMBL" id="KAB8067070.1"/>
    </source>
</evidence>
<dbReference type="SUPFAM" id="SSF55424">
    <property type="entry name" value="FAD/NAD-linked reductases, dimerisation (C-terminal) domain"/>
    <property type="match status" value="1"/>
</dbReference>
<evidence type="ECO:0000256" key="6">
    <source>
        <dbReference type="ARBA" id="ARBA00023002"/>
    </source>
</evidence>
<dbReference type="EC" id="1.8.1.7" evidence="2"/>
<dbReference type="PRINTS" id="PR00411">
    <property type="entry name" value="PNDRDTASEI"/>
</dbReference>
<dbReference type="Pfam" id="PF02852">
    <property type="entry name" value="Pyr_redox_dim"/>
    <property type="match status" value="1"/>
</dbReference>
<keyword evidence="8" id="KW-0676">Redox-active center</keyword>
<comment type="cofactor">
    <cofactor evidence="11">
        <name>FAD</name>
        <dbReference type="ChEBI" id="CHEBI:57692"/>
    </cofactor>
    <text evidence="11">Binds 1 FAD per subunit.</text>
</comment>
<evidence type="ECO:0000256" key="1">
    <source>
        <dbReference type="ARBA" id="ARBA00007532"/>
    </source>
</evidence>
<dbReference type="InterPro" id="IPR001100">
    <property type="entry name" value="Pyr_nuc-diS_OxRdtase"/>
</dbReference>
<dbReference type="PRINTS" id="PR00368">
    <property type="entry name" value="FADPNR"/>
</dbReference>
<dbReference type="Gene3D" id="3.30.390.30">
    <property type="match status" value="1"/>
</dbReference>
<dbReference type="InterPro" id="IPR036188">
    <property type="entry name" value="FAD/NAD-bd_sf"/>
</dbReference>
<dbReference type="GO" id="GO:0004362">
    <property type="term" value="F:glutathione-disulfide reductase (NADPH) activity"/>
    <property type="evidence" value="ECO:0007669"/>
    <property type="project" value="UniProtKB-EC"/>
</dbReference>
<dbReference type="Pfam" id="PF07992">
    <property type="entry name" value="Pyr_redox_2"/>
    <property type="match status" value="1"/>
</dbReference>
<evidence type="ECO:0000259" key="12">
    <source>
        <dbReference type="Pfam" id="PF02852"/>
    </source>
</evidence>
<keyword evidence="7" id="KW-1015">Disulfide bond</keyword>
<keyword evidence="11" id="KW-0547">Nucleotide-binding</keyword>